<proteinExistence type="predicted"/>
<sequence>MHVLKQIINWCQLHKDELVWRAKYLSGAIKREEKNLPITTVDLWHALQSNTNFMRVISSNRGKRSRMVMVGNVLHITRRTPAVLLDCHTFATCRDTKTGCRVTIYSATQNRIDIMFKLMGLHGVNVDHLEDARAGKSGLDGLRRLGINIDSTSISDDDFVKWKDILQRSLNSNPLSALFDMSLDDVYTSYKKLMSNEEDLFAIHKKVDSMAEAIGANLAVCIPSGHGKTTTVNLLRRKYSGFNVVDADELVKDTTVILSYNYELVMQGYKRDIEDSLPNNNKPTILFCHDPVCVPSGYNTIIVFNTQTPYTPERLWKSQNEESLKKQSIYYPTYNLTFDQIEDVVLHAMITKKTPKLVQLSNSELIDPIPSSEAAQFFTDPGNDLLYHMPKEGMVSFKDQNHGISQQKIYKQGPHVGLCRPTVQMLANSTFNAVSTRIKGVQHLRVNDFNNEQYMSKMSHWFRPGWEDKLKEYQEELIIPSVSAALEWSINKGHKIELIRDMVQAVMDYEQAVEYTNVQAHYKVENLLKENVDELEHQIGRIIVWHNQNLNMIMCPMINECKKRLVLLLDDKKITYS</sequence>
<evidence type="ECO:0000313" key="1">
    <source>
        <dbReference type="EMBL" id="CEZ26306.1"/>
    </source>
</evidence>
<organism evidence="1">
    <name type="scientific">Botrytis endornavirus 1</name>
    <dbReference type="NCBI Taxonomy" id="1629668"/>
    <lineage>
        <taxon>Viruses</taxon>
        <taxon>Riboviria</taxon>
        <taxon>Orthornavirae</taxon>
        <taxon>Kitrinoviricota</taxon>
        <taxon>Alsuviricetes</taxon>
        <taxon>Martellivirales</taxon>
        <taxon>Endornaviridae</taxon>
    </lineage>
</organism>
<reference evidence="1" key="1">
    <citation type="journal article" date="2016" name="Mol. Plant Pathol.">
        <title>Deep sequencing of mycovirus-derived small RNAs from Botrytis species.</title>
        <authorList>
            <person name="Donaire L."/>
            <person name="Ayllon M.A."/>
        </authorList>
    </citation>
    <scope>NUCLEOTIDE SEQUENCE</scope>
    <source>
        <strain evidence="1">HAZ2-1</strain>
    </source>
</reference>
<name>A0A0S4GA53_9VIRU</name>
<feature type="non-terminal residue" evidence="1">
    <location>
        <position position="1"/>
    </location>
</feature>
<accession>A0A0S4GA53</accession>
<dbReference type="EMBL" id="LN827950">
    <property type="protein sequence ID" value="CEZ26306.1"/>
    <property type="molecule type" value="Genomic_RNA"/>
</dbReference>
<gene>
    <name evidence="1" type="primary">RdRp</name>
</gene>
<protein>
    <submittedName>
        <fullName evidence="1">RNA dependent RNA polymerase</fullName>
    </submittedName>
</protein>
<feature type="non-terminal residue" evidence="1">
    <location>
        <position position="577"/>
    </location>
</feature>